<feature type="coiled-coil region" evidence="1">
    <location>
        <begin position="106"/>
        <end position="133"/>
    </location>
</feature>
<reference evidence="3 4" key="1">
    <citation type="submission" date="2020-10" db="EMBL/GenBank/DDBJ databases">
        <authorList>
            <person name="Castelo-Branco R."/>
            <person name="Eusebio N."/>
            <person name="Adriana R."/>
            <person name="Vieira A."/>
            <person name="Brugerolle De Fraissinette N."/>
            <person name="Rezende De Castro R."/>
            <person name="Schneider M.P."/>
            <person name="Vasconcelos V."/>
            <person name="Leao P.N."/>
        </authorList>
    </citation>
    <scope>NUCLEOTIDE SEQUENCE [LARGE SCALE GENOMIC DNA]</scope>
    <source>
        <strain evidence="3 4">LEGE 00031</strain>
    </source>
</reference>
<feature type="region of interest" description="Disordered" evidence="2">
    <location>
        <begin position="303"/>
        <end position="355"/>
    </location>
</feature>
<evidence type="ECO:0000313" key="3">
    <source>
        <dbReference type="EMBL" id="MBE9252311.1"/>
    </source>
</evidence>
<evidence type="ECO:0000256" key="2">
    <source>
        <dbReference type="SAM" id="MobiDB-lite"/>
    </source>
</evidence>
<gene>
    <name evidence="3" type="ORF">IQ217_00265</name>
</gene>
<dbReference type="RefSeq" id="WP_194018498.1">
    <property type="nucleotide sequence ID" value="NZ_JADEVV010000001.1"/>
</dbReference>
<sequence>MKFNTECLPDVINKIESNRERIRLKKIIYGLTNKVWENDPKVVGGCSTYMLLMNLMKVQPEIKRLVSDMYNLIESLNRKQAYVPIAKNLLDIIAPIYGITSDSIGQSLLENLLDEKEEEKRRQRKTCLNLLEVIVKDEIYNELQKLPVNVAKFVSIAEVASYTLNRLPPMYVASEEGKAFQMQRVEQMRGEIRTAVLRGIGAIMRDPLKKSTPLQVDEIDSFSTAHSILMELEEFARNIGVAQDKVSLDELSSKIRRGVRDYHAALLDLEQVLDVYGIAYEKITAKNLASVVRKILRQVEKNQRDGHYSTNSGEGLSGSKRSHGEEMDAQQTSIVEFGNYGDEENKENSDEDFASSIRDWYTF</sequence>
<evidence type="ECO:0000256" key="1">
    <source>
        <dbReference type="SAM" id="Coils"/>
    </source>
</evidence>
<dbReference type="InterPro" id="IPR019657">
    <property type="entry name" value="ComFB"/>
</dbReference>
<proteinExistence type="predicted"/>
<comment type="caution">
    <text evidence="3">The sequence shown here is derived from an EMBL/GenBank/DDBJ whole genome shotgun (WGS) entry which is preliminary data.</text>
</comment>
<dbReference type="EMBL" id="JADEVV010000001">
    <property type="protein sequence ID" value="MBE9252311.1"/>
    <property type="molecule type" value="Genomic_DNA"/>
</dbReference>
<evidence type="ECO:0000313" key="4">
    <source>
        <dbReference type="Proteomes" id="UP000658720"/>
    </source>
</evidence>
<feature type="compositionally biased region" description="Acidic residues" evidence="2">
    <location>
        <begin position="341"/>
        <end position="353"/>
    </location>
</feature>
<dbReference type="Proteomes" id="UP000658720">
    <property type="component" value="Unassembled WGS sequence"/>
</dbReference>
<organism evidence="3 4">
    <name type="scientific">Synechocystis salina LEGE 00031</name>
    <dbReference type="NCBI Taxonomy" id="1828736"/>
    <lineage>
        <taxon>Bacteria</taxon>
        <taxon>Bacillati</taxon>
        <taxon>Cyanobacteriota</taxon>
        <taxon>Cyanophyceae</taxon>
        <taxon>Synechococcales</taxon>
        <taxon>Merismopediaceae</taxon>
        <taxon>Synechocystis</taxon>
    </lineage>
</organism>
<protein>
    <submittedName>
        <fullName evidence="3">Late competence development ComFB family protein</fullName>
    </submittedName>
</protein>
<dbReference type="Pfam" id="PF10719">
    <property type="entry name" value="ComFB"/>
    <property type="match status" value="1"/>
</dbReference>
<keyword evidence="1" id="KW-0175">Coiled coil</keyword>
<keyword evidence="4" id="KW-1185">Reference proteome</keyword>
<accession>A0ABR9VMN1</accession>
<name>A0ABR9VMN1_9SYNC</name>